<gene>
    <name evidence="1" type="ORF">F5613_002350</name>
</gene>
<evidence type="ECO:0000313" key="2">
    <source>
        <dbReference type="Proteomes" id="UP000574332"/>
    </source>
</evidence>
<dbReference type="Proteomes" id="UP000574332">
    <property type="component" value="Unassembled WGS sequence"/>
</dbReference>
<organism evidence="1 2">
    <name type="scientific">Macellibacteroides fermentans</name>
    <dbReference type="NCBI Taxonomy" id="879969"/>
    <lineage>
        <taxon>Bacteria</taxon>
        <taxon>Pseudomonadati</taxon>
        <taxon>Bacteroidota</taxon>
        <taxon>Bacteroidia</taxon>
        <taxon>Bacteroidales</taxon>
        <taxon>Porphyromonadaceae</taxon>
        <taxon>Macellibacteroides</taxon>
    </lineage>
</organism>
<dbReference type="RefSeq" id="WP_179399830.1">
    <property type="nucleotide sequence ID" value="NZ_JACCCY010000003.1"/>
</dbReference>
<keyword evidence="2" id="KW-1185">Reference proteome</keyword>
<sequence length="139" mass="15966">MAKNEIIKSTTKDRLADVFIDTISANPEYLNKLTDIWAENQRLDKQIQFLEMQNEKQILVITKRYEMFRDILTAVFSERQVALSAHYKTLDNALASNDKELIIASLKGISSIVEQNPLSSLAEFTKILDNENDVLELNF</sequence>
<protein>
    <submittedName>
        <fullName evidence="1">Uncharacterized protein</fullName>
    </submittedName>
</protein>
<dbReference type="EMBL" id="JACCCY010000003">
    <property type="protein sequence ID" value="NYI50220.1"/>
    <property type="molecule type" value="Genomic_DNA"/>
</dbReference>
<dbReference type="AlphaFoldDB" id="A0A8E1ZYR1"/>
<reference evidence="1 2" key="1">
    <citation type="submission" date="2020-07" db="EMBL/GenBank/DDBJ databases">
        <title>Genomic Encyclopedia of Type Strains, Phase IV (KMG-IV): sequencing the most valuable type-strain genomes for metagenomic binning, comparative biology and taxonomic classification.</title>
        <authorList>
            <person name="Goeker M."/>
        </authorList>
    </citation>
    <scope>NUCLEOTIDE SEQUENCE [LARGE SCALE GENOMIC DNA]</scope>
    <source>
        <strain evidence="1 2">DSM 23697</strain>
    </source>
</reference>
<accession>A0A8E1ZYR1</accession>
<evidence type="ECO:0000313" key="1">
    <source>
        <dbReference type="EMBL" id="NYI50220.1"/>
    </source>
</evidence>
<comment type="caution">
    <text evidence="1">The sequence shown here is derived from an EMBL/GenBank/DDBJ whole genome shotgun (WGS) entry which is preliminary data.</text>
</comment>
<proteinExistence type="predicted"/>
<name>A0A8E1ZYR1_9PORP</name>